<evidence type="ECO:0000313" key="3">
    <source>
        <dbReference type="EMBL" id="QOY36457.1"/>
    </source>
</evidence>
<organism evidence="3 4">
    <name type="scientific">Anaerobacillus isosaccharinicus</name>
    <dbReference type="NCBI Taxonomy" id="1532552"/>
    <lineage>
        <taxon>Bacteria</taxon>
        <taxon>Bacillati</taxon>
        <taxon>Bacillota</taxon>
        <taxon>Bacilli</taxon>
        <taxon>Bacillales</taxon>
        <taxon>Bacillaceae</taxon>
        <taxon>Anaerobacillus</taxon>
    </lineage>
</organism>
<dbReference type="Pfam" id="PF12728">
    <property type="entry name" value="HTH_17"/>
    <property type="match status" value="1"/>
</dbReference>
<reference evidence="3 4" key="2">
    <citation type="journal article" date="2019" name="Int. J. Syst. Evol. Microbiol.">
        <title>Anaerobacillus isosaccharinicus sp. nov., an alkaliphilic bacterium which degrades isosaccharinic acid.</title>
        <authorList>
            <person name="Bassil N.M."/>
            <person name="Lloyd J.R."/>
        </authorList>
    </citation>
    <scope>NUCLEOTIDE SEQUENCE [LARGE SCALE GENOMIC DNA]</scope>
    <source>
        <strain evidence="3 4">NB2006</strain>
    </source>
</reference>
<dbReference type="InterPro" id="IPR024370">
    <property type="entry name" value="PBP_domain"/>
</dbReference>
<dbReference type="InterPro" id="IPR010093">
    <property type="entry name" value="SinI_DNA-bd"/>
</dbReference>
<gene>
    <name evidence="3" type="ORF">AWH56_001820</name>
</gene>
<accession>A0A7S7RC07</accession>
<dbReference type="Pfam" id="PF12727">
    <property type="entry name" value="PBP_like"/>
    <property type="match status" value="1"/>
</dbReference>
<dbReference type="Proteomes" id="UP000180175">
    <property type="component" value="Chromosome"/>
</dbReference>
<evidence type="ECO:0000259" key="1">
    <source>
        <dbReference type="Pfam" id="PF12727"/>
    </source>
</evidence>
<evidence type="ECO:0000313" key="4">
    <source>
        <dbReference type="Proteomes" id="UP000180175"/>
    </source>
</evidence>
<proteinExistence type="predicted"/>
<evidence type="ECO:0000259" key="2">
    <source>
        <dbReference type="Pfam" id="PF12728"/>
    </source>
</evidence>
<dbReference type="AlphaFoldDB" id="A0A7S7RC07"/>
<dbReference type="Gene3D" id="3.40.190.10">
    <property type="entry name" value="Periplasmic binding protein-like II"/>
    <property type="match status" value="2"/>
</dbReference>
<name>A0A7S7RC07_9BACI</name>
<dbReference type="InterPro" id="IPR041657">
    <property type="entry name" value="HTH_17"/>
</dbReference>
<dbReference type="PANTHER" id="PTHR38431:SF1">
    <property type="entry name" value="BLL2305 PROTEIN"/>
    <property type="match status" value="1"/>
</dbReference>
<dbReference type="SUPFAM" id="SSF46955">
    <property type="entry name" value="Putative DNA-binding domain"/>
    <property type="match status" value="1"/>
</dbReference>
<feature type="domain" description="Helix-turn-helix" evidence="2">
    <location>
        <begin position="6"/>
        <end position="53"/>
    </location>
</feature>
<dbReference type="KEGG" id="aia:AWH56_001820"/>
<protein>
    <submittedName>
        <fullName evidence="3">Substrate-binding domain-containing protein</fullName>
    </submittedName>
</protein>
<dbReference type="EMBL" id="CP063356">
    <property type="protein sequence ID" value="QOY36457.1"/>
    <property type="molecule type" value="Genomic_DNA"/>
</dbReference>
<dbReference type="NCBIfam" id="TIGR01764">
    <property type="entry name" value="excise"/>
    <property type="match status" value="1"/>
</dbReference>
<sequence length="311" mass="35055">MNDTTFTPDEIAKMFKISKHTVYELIKRGELHAFKVGNKMRINPDEVERYKNNSQAYQNNTTNSVTSQQAANTTIRLTGSHDFLVEQLTKYVSQHTNLQIQPTYIGSLEGMMMIYRGAADVAAVHLLDPTSKEYNLPFIKQLFVLERISVISLASREQGFIVAKGNPKSITHFGDLTRKDVVFINRQKGSGTRFLLDAFLAQQEIQPKNIKGYENEEWNHLATASQISRGSADVGFGIRSAAEQLGLAFIPVTEEQFDLVFRWTDENEKELKSLYALICSEEFKGSIAKIPGYKLNGLGDIKYQTQNQGSV</sequence>
<dbReference type="InterPro" id="IPR009061">
    <property type="entry name" value="DNA-bd_dom_put_sf"/>
</dbReference>
<dbReference type="PANTHER" id="PTHR38431">
    <property type="entry name" value="BLL2305 PROTEIN"/>
    <property type="match status" value="1"/>
</dbReference>
<dbReference type="RefSeq" id="WP_182080555.1">
    <property type="nucleotide sequence ID" value="NZ_CP063356.2"/>
</dbReference>
<dbReference type="GO" id="GO:0003677">
    <property type="term" value="F:DNA binding"/>
    <property type="evidence" value="ECO:0007669"/>
    <property type="project" value="InterPro"/>
</dbReference>
<dbReference type="SUPFAM" id="SSF53850">
    <property type="entry name" value="Periplasmic binding protein-like II"/>
    <property type="match status" value="1"/>
</dbReference>
<keyword evidence="4" id="KW-1185">Reference proteome</keyword>
<reference evidence="3 4" key="1">
    <citation type="journal article" date="2017" name="Genome Announc.">
        <title>Draft Genome Sequences of Four Alkaliphilic Bacteria Belonging to the Anaerobacillus Genus.</title>
        <authorList>
            <person name="Bassil N.M."/>
            <person name="Lloyd J.R."/>
        </authorList>
    </citation>
    <scope>NUCLEOTIDE SEQUENCE [LARGE SCALE GENOMIC DNA]</scope>
    <source>
        <strain evidence="3 4">NB2006</strain>
    </source>
</reference>
<feature type="domain" description="PBP" evidence="1">
    <location>
        <begin position="93"/>
        <end position="277"/>
    </location>
</feature>